<evidence type="ECO:0000256" key="1">
    <source>
        <dbReference type="ARBA" id="ARBA00004651"/>
    </source>
</evidence>
<keyword evidence="4 10" id="KW-0808">Transferase</keyword>
<keyword evidence="7 8" id="KW-0472">Membrane</keyword>
<feature type="transmembrane region" description="Helical" evidence="8">
    <location>
        <begin position="106"/>
        <end position="124"/>
    </location>
</feature>
<evidence type="ECO:0000313" key="11">
    <source>
        <dbReference type="Proteomes" id="UP000321907"/>
    </source>
</evidence>
<dbReference type="Pfam" id="PF13231">
    <property type="entry name" value="PMT_2"/>
    <property type="match status" value="1"/>
</dbReference>
<dbReference type="PANTHER" id="PTHR33908:SF11">
    <property type="entry name" value="MEMBRANE PROTEIN"/>
    <property type="match status" value="1"/>
</dbReference>
<keyword evidence="2" id="KW-1003">Cell membrane</keyword>
<reference evidence="10 11" key="1">
    <citation type="submission" date="2019-08" db="EMBL/GenBank/DDBJ databases">
        <title>Lewinella sp. strain SSH13 Genome sequencing and assembly.</title>
        <authorList>
            <person name="Kim I."/>
        </authorList>
    </citation>
    <scope>NUCLEOTIDE SEQUENCE [LARGE SCALE GENOMIC DNA]</scope>
    <source>
        <strain evidence="10 11">SSH13</strain>
    </source>
</reference>
<comment type="caution">
    <text evidence="10">The sequence shown here is derived from an EMBL/GenBank/DDBJ whole genome shotgun (WGS) entry which is preliminary data.</text>
</comment>
<dbReference type="EMBL" id="VOXD01000025">
    <property type="protein sequence ID" value="TXF88237.1"/>
    <property type="molecule type" value="Genomic_DNA"/>
</dbReference>
<feature type="domain" description="Glycosyltransferase RgtA/B/C/D-like" evidence="9">
    <location>
        <begin position="57"/>
        <end position="216"/>
    </location>
</feature>
<feature type="transmembrane region" description="Helical" evidence="8">
    <location>
        <begin position="249"/>
        <end position="267"/>
    </location>
</feature>
<evidence type="ECO:0000256" key="4">
    <source>
        <dbReference type="ARBA" id="ARBA00022679"/>
    </source>
</evidence>
<dbReference type="OrthoDB" id="9813729at2"/>
<dbReference type="GO" id="GO:0016763">
    <property type="term" value="F:pentosyltransferase activity"/>
    <property type="evidence" value="ECO:0007669"/>
    <property type="project" value="TreeGrafter"/>
</dbReference>
<keyword evidence="6 8" id="KW-1133">Transmembrane helix</keyword>
<dbReference type="GO" id="GO:0009103">
    <property type="term" value="P:lipopolysaccharide biosynthetic process"/>
    <property type="evidence" value="ECO:0007669"/>
    <property type="project" value="UniProtKB-ARBA"/>
</dbReference>
<feature type="transmembrane region" description="Helical" evidence="8">
    <location>
        <begin position="157"/>
        <end position="187"/>
    </location>
</feature>
<proteinExistence type="predicted"/>
<dbReference type="GO" id="GO:0005886">
    <property type="term" value="C:plasma membrane"/>
    <property type="evidence" value="ECO:0007669"/>
    <property type="project" value="UniProtKB-SubCell"/>
</dbReference>
<evidence type="ECO:0000256" key="5">
    <source>
        <dbReference type="ARBA" id="ARBA00022692"/>
    </source>
</evidence>
<dbReference type="PANTHER" id="PTHR33908">
    <property type="entry name" value="MANNOSYLTRANSFERASE YKCB-RELATED"/>
    <property type="match status" value="1"/>
</dbReference>
<feature type="transmembrane region" description="Helical" evidence="8">
    <location>
        <begin position="323"/>
        <end position="343"/>
    </location>
</feature>
<comment type="subcellular location">
    <subcellularLocation>
        <location evidence="1">Cell membrane</location>
        <topology evidence="1">Multi-pass membrane protein</topology>
    </subcellularLocation>
</comment>
<dbReference type="InterPro" id="IPR050297">
    <property type="entry name" value="LipidA_mod_glycosyltrf_83"/>
</dbReference>
<dbReference type="RefSeq" id="WP_147931690.1">
    <property type="nucleotide sequence ID" value="NZ_VOXD01000025.1"/>
</dbReference>
<dbReference type="AlphaFoldDB" id="A0A5C7FF96"/>
<evidence type="ECO:0000259" key="9">
    <source>
        <dbReference type="Pfam" id="PF13231"/>
    </source>
</evidence>
<dbReference type="Proteomes" id="UP000321907">
    <property type="component" value="Unassembled WGS sequence"/>
</dbReference>
<feature type="transmembrane region" description="Helical" evidence="8">
    <location>
        <begin position="15"/>
        <end position="34"/>
    </location>
</feature>
<keyword evidence="11" id="KW-1185">Reference proteome</keyword>
<keyword evidence="3" id="KW-0328">Glycosyltransferase</keyword>
<feature type="transmembrane region" description="Helical" evidence="8">
    <location>
        <begin position="61"/>
        <end position="94"/>
    </location>
</feature>
<evidence type="ECO:0000256" key="2">
    <source>
        <dbReference type="ARBA" id="ARBA00022475"/>
    </source>
</evidence>
<dbReference type="InterPro" id="IPR038731">
    <property type="entry name" value="RgtA/B/C-like"/>
</dbReference>
<accession>A0A5C7FF96</accession>
<keyword evidence="5 8" id="KW-0812">Transmembrane</keyword>
<evidence type="ECO:0000313" key="10">
    <source>
        <dbReference type="EMBL" id="TXF88237.1"/>
    </source>
</evidence>
<evidence type="ECO:0000256" key="3">
    <source>
        <dbReference type="ARBA" id="ARBA00022676"/>
    </source>
</evidence>
<name>A0A5C7FF96_9BACT</name>
<protein>
    <submittedName>
        <fullName evidence="10">Glycosyltransferase family 39 protein</fullName>
    </submittedName>
</protein>
<sequence>MHTPTPKPGLFQKGLFGLLAAKTLLHLTAILNGYGLHRDEYLYLAEGHHPLWGYMEGPPVIGWVAGISQLIFGGTIWAAKIPVLIIGLLSLWLLCEMVRELGGGKHAQLIAGAGWLLSPVYLGSNALFQPVSFNQFCWLLTGLALVRLINYQRPKDWYILGGVAGLGLMTKYSIVFYLFSLLAGLLLTEQRSLLRSKHLWRSVGIALVMWLPNLWWQFNHGFPVMAHMQELSETQLVNMSAMDFLVPQFLFHALGVLIWLPGLVYLIRSKQLRPYRSLAFAYIILIALLLLLNGKAYYTFGAYTSLFAAGGCYWAQRLGEKSWWVVLPLAANFILIPFGLPVLPVDKMQQYSIFTRDNLGMTAGLRWEDGTVRDLSQDYADMHGWEEMVAKVAEFYHQLPPEEQATCMIEGGNYGHAGALSFFRHKYDLPEAVSFDASFLLWVPEQVEFDRQIILDDSPQGPSDYFSVVSLIDSTHTPYARETGFIYYRKQPKTDVSQAWTDIVRARRAAQLGE</sequence>
<evidence type="ECO:0000256" key="7">
    <source>
        <dbReference type="ARBA" id="ARBA00023136"/>
    </source>
</evidence>
<gene>
    <name evidence="10" type="ORF">FUA23_15615</name>
</gene>
<organism evidence="10 11">
    <name type="scientific">Neolewinella aurantiaca</name>
    <dbReference type="NCBI Taxonomy" id="2602767"/>
    <lineage>
        <taxon>Bacteria</taxon>
        <taxon>Pseudomonadati</taxon>
        <taxon>Bacteroidota</taxon>
        <taxon>Saprospiria</taxon>
        <taxon>Saprospirales</taxon>
        <taxon>Lewinellaceae</taxon>
        <taxon>Neolewinella</taxon>
    </lineage>
</organism>
<evidence type="ECO:0000256" key="8">
    <source>
        <dbReference type="SAM" id="Phobius"/>
    </source>
</evidence>
<evidence type="ECO:0000256" key="6">
    <source>
        <dbReference type="ARBA" id="ARBA00022989"/>
    </source>
</evidence>
<feature type="transmembrane region" description="Helical" evidence="8">
    <location>
        <begin position="199"/>
        <end position="218"/>
    </location>
</feature>
<feature type="transmembrane region" description="Helical" evidence="8">
    <location>
        <begin position="279"/>
        <end position="298"/>
    </location>
</feature>